<dbReference type="PIRSF" id="PIRSF000105">
    <property type="entry name" value="HCDH"/>
    <property type="match status" value="1"/>
</dbReference>
<organism evidence="4 5">
    <name type="scientific">Streptococcus ictaluri 707-05</name>
    <dbReference type="NCBI Taxonomy" id="764299"/>
    <lineage>
        <taxon>Bacteria</taxon>
        <taxon>Bacillati</taxon>
        <taxon>Bacillota</taxon>
        <taxon>Bacilli</taxon>
        <taxon>Lactobacillales</taxon>
        <taxon>Streptococcaceae</taxon>
        <taxon>Streptococcus</taxon>
    </lineage>
</organism>
<dbReference type="SUPFAM" id="SSF51735">
    <property type="entry name" value="NAD(P)-binding Rossmann-fold domains"/>
    <property type="match status" value="1"/>
</dbReference>
<sequence length="248" mass="28326">MKTFSYVLFGNYIKKRYDKTIKKEWGSYMRRVTILGSGMMGKQIATFLINNNMTVDLVKVTDTKDWQKDLAKLEAYVTKRLFKLEYINRLQVKHLEDVLTDGITSDLVIEAVVEDLVAKQVLFGRVLAVIAPETIIATNTSTLSITRIAEGFKASEKNRFLGLHFFAPVRHMKLVEVIPHELLSQVYVKKINHFISNQLGKEAIVVKDVLGFLANRIGFFANHDVMRLSEHYGMAPELVDYLSCHALK</sequence>
<protein>
    <submittedName>
        <fullName evidence="4">3-hydroxyacyl-CoA dehydrogenase, NAD binding domain protein</fullName>
    </submittedName>
</protein>
<dbReference type="GO" id="GO:0006631">
    <property type="term" value="P:fatty acid metabolic process"/>
    <property type="evidence" value="ECO:0007669"/>
    <property type="project" value="InterPro"/>
</dbReference>
<dbReference type="Gene3D" id="3.40.50.720">
    <property type="entry name" value="NAD(P)-binding Rossmann-like Domain"/>
    <property type="match status" value="1"/>
</dbReference>
<evidence type="ECO:0000256" key="2">
    <source>
        <dbReference type="PIRSR" id="PIRSR000105-1"/>
    </source>
</evidence>
<dbReference type="STRING" id="764299.STRIC_1147"/>
<dbReference type="OrthoDB" id="9771883at2"/>
<dbReference type="eggNOG" id="COG1250">
    <property type="taxonomic scope" value="Bacteria"/>
</dbReference>
<accession>G5K2X9</accession>
<evidence type="ECO:0000313" key="4">
    <source>
        <dbReference type="EMBL" id="EHI69704.1"/>
    </source>
</evidence>
<dbReference type="PANTHER" id="PTHR48075:SF7">
    <property type="entry name" value="3-HYDROXYACYL-COA DEHYDROGENASE-RELATED"/>
    <property type="match status" value="1"/>
</dbReference>
<dbReference type="RefSeq" id="WP_008089199.1">
    <property type="nucleotide sequence ID" value="NZ_AEUX02000006.1"/>
</dbReference>
<dbReference type="GO" id="GO:0070403">
    <property type="term" value="F:NAD+ binding"/>
    <property type="evidence" value="ECO:0007669"/>
    <property type="project" value="InterPro"/>
</dbReference>
<name>G5K2X9_9STRE</name>
<dbReference type="PANTHER" id="PTHR48075">
    <property type="entry name" value="3-HYDROXYACYL-COA DEHYDROGENASE FAMILY PROTEIN"/>
    <property type="match status" value="1"/>
</dbReference>
<keyword evidence="5" id="KW-1185">Reference proteome</keyword>
<dbReference type="Proteomes" id="UP000003330">
    <property type="component" value="Unassembled WGS sequence"/>
</dbReference>
<feature type="site" description="Important for catalytic activity" evidence="2">
    <location>
        <position position="164"/>
    </location>
</feature>
<dbReference type="GO" id="GO:0016616">
    <property type="term" value="F:oxidoreductase activity, acting on the CH-OH group of donors, NAD or NADP as acceptor"/>
    <property type="evidence" value="ECO:0007669"/>
    <property type="project" value="InterPro"/>
</dbReference>
<gene>
    <name evidence="4" type="ORF">STRIC_1147</name>
</gene>
<comment type="similarity">
    <text evidence="1">Belongs to the 3-hydroxyacyl-CoA dehydrogenase family.</text>
</comment>
<evidence type="ECO:0000313" key="5">
    <source>
        <dbReference type="Proteomes" id="UP000003330"/>
    </source>
</evidence>
<dbReference type="InterPro" id="IPR022694">
    <property type="entry name" value="3-OHacyl-CoA_DH"/>
</dbReference>
<dbReference type="InterPro" id="IPR006176">
    <property type="entry name" value="3-OHacyl-CoA_DH_NAD-bd"/>
</dbReference>
<dbReference type="InterPro" id="IPR036291">
    <property type="entry name" value="NAD(P)-bd_dom_sf"/>
</dbReference>
<proteinExistence type="inferred from homology"/>
<evidence type="ECO:0000256" key="1">
    <source>
        <dbReference type="ARBA" id="ARBA00009463"/>
    </source>
</evidence>
<feature type="domain" description="3-hydroxyacyl-CoA dehydrogenase NAD binding" evidence="3">
    <location>
        <begin position="32"/>
        <end position="209"/>
    </location>
</feature>
<dbReference type="Pfam" id="PF02737">
    <property type="entry name" value="3HCDH_N"/>
    <property type="match status" value="1"/>
</dbReference>
<comment type="caution">
    <text evidence="4">The sequence shown here is derived from an EMBL/GenBank/DDBJ whole genome shotgun (WGS) entry which is preliminary data.</text>
</comment>
<reference evidence="4 5" key="1">
    <citation type="journal article" date="2014" name="Int. J. Syst. Evol. Microbiol.">
        <title>Phylogenomics and the dynamic genome evolution of the genus Streptococcus.</title>
        <authorList>
            <consortium name="The Broad Institute Genome Sequencing Platform"/>
            <person name="Richards V.P."/>
            <person name="Palmer S.R."/>
            <person name="Pavinski Bitar P.D."/>
            <person name="Qin X."/>
            <person name="Weinstock G.M."/>
            <person name="Highlander S.K."/>
            <person name="Town C.D."/>
            <person name="Burne R.A."/>
            <person name="Stanhope M.J."/>
        </authorList>
    </citation>
    <scope>NUCLEOTIDE SEQUENCE [LARGE SCALE GENOMIC DNA]</scope>
    <source>
        <strain evidence="4 5">707-05</strain>
    </source>
</reference>
<evidence type="ECO:0000259" key="3">
    <source>
        <dbReference type="Pfam" id="PF02737"/>
    </source>
</evidence>
<dbReference type="AlphaFoldDB" id="G5K2X9"/>
<dbReference type="EMBL" id="AEUX02000006">
    <property type="protein sequence ID" value="EHI69704.1"/>
    <property type="molecule type" value="Genomic_DNA"/>
</dbReference>